<comment type="caution">
    <text evidence="7">The sequence shown here is derived from an EMBL/GenBank/DDBJ whole genome shotgun (WGS) entry which is preliminary data.</text>
</comment>
<dbReference type="AlphaFoldDB" id="A0A8J4EJ08"/>
<evidence type="ECO:0000313" key="8">
    <source>
        <dbReference type="Proteomes" id="UP000614996"/>
    </source>
</evidence>
<dbReference type="PROSITE" id="PS00893">
    <property type="entry name" value="NUDIX_BOX"/>
    <property type="match status" value="1"/>
</dbReference>
<dbReference type="SUPFAM" id="SSF55811">
    <property type="entry name" value="Nudix"/>
    <property type="match status" value="1"/>
</dbReference>
<evidence type="ECO:0000256" key="5">
    <source>
        <dbReference type="RuleBase" id="RU003476"/>
    </source>
</evidence>
<evidence type="ECO:0000256" key="1">
    <source>
        <dbReference type="ARBA" id="ARBA00001946"/>
    </source>
</evidence>
<dbReference type="InterPro" id="IPR020476">
    <property type="entry name" value="Nudix_hydrolase"/>
</dbReference>
<keyword evidence="3 5" id="KW-0378">Hydrolase</keyword>
<name>A0A8J4EJ08_9ACTN</name>
<sequence>MNASDEQVPVVERDAVRCVVVDREGLVLLLRSAAGWELPGGGIRPGESLVDAARRELAEETGLVVDGDQVGEPTWSRQTTFRAGYLRRLQAERIVRVAVDASAPAVRTGGRHLAGRRPDQAYRWWPVADVRESRQRFYPGRLPELLVAFLDDQRIVEPFEAWS</sequence>
<dbReference type="PROSITE" id="PS51462">
    <property type="entry name" value="NUDIX"/>
    <property type="match status" value="1"/>
</dbReference>
<dbReference type="Pfam" id="PF00293">
    <property type="entry name" value="NUDIX"/>
    <property type="match status" value="1"/>
</dbReference>
<reference evidence="8" key="1">
    <citation type="journal article" date="2021" name="Int. J. Syst. Evol. Microbiol.">
        <title>Actinocatenispora comari sp. nov., an endophytic actinomycete isolated from aerial parts of Comarum salesowianum.</title>
        <authorList>
            <person name="Oyunbileg N."/>
            <person name="Iizaka Y."/>
            <person name="Hamada M."/>
            <person name="Davaapurev B.O."/>
            <person name="Fukumoto A."/>
            <person name="Tsetseg B."/>
            <person name="Kato F."/>
            <person name="Tamura T."/>
            <person name="Batkhuu J."/>
            <person name="Anzai Y."/>
        </authorList>
    </citation>
    <scope>NUCLEOTIDE SEQUENCE [LARGE SCALE GENOMIC DNA]</scope>
    <source>
        <strain evidence="8">NUM-2625</strain>
    </source>
</reference>
<dbReference type="PRINTS" id="PR00502">
    <property type="entry name" value="NUDIXFAMILY"/>
</dbReference>
<evidence type="ECO:0000259" key="6">
    <source>
        <dbReference type="PROSITE" id="PS51462"/>
    </source>
</evidence>
<dbReference type="PANTHER" id="PTHR43046">
    <property type="entry name" value="GDP-MANNOSE MANNOSYL HYDROLASE"/>
    <property type="match status" value="1"/>
</dbReference>
<keyword evidence="4" id="KW-0460">Magnesium</keyword>
<keyword evidence="8" id="KW-1185">Reference proteome</keyword>
<comment type="similarity">
    <text evidence="2 5">Belongs to the Nudix hydrolase family.</text>
</comment>
<dbReference type="Proteomes" id="UP000614996">
    <property type="component" value="Unassembled WGS sequence"/>
</dbReference>
<dbReference type="InterPro" id="IPR015797">
    <property type="entry name" value="NUDIX_hydrolase-like_dom_sf"/>
</dbReference>
<proteinExistence type="inferred from homology"/>
<evidence type="ECO:0000256" key="4">
    <source>
        <dbReference type="ARBA" id="ARBA00022842"/>
    </source>
</evidence>
<evidence type="ECO:0000256" key="2">
    <source>
        <dbReference type="ARBA" id="ARBA00005582"/>
    </source>
</evidence>
<dbReference type="GO" id="GO:0016787">
    <property type="term" value="F:hydrolase activity"/>
    <property type="evidence" value="ECO:0007669"/>
    <property type="project" value="UniProtKB-KW"/>
</dbReference>
<dbReference type="InterPro" id="IPR000086">
    <property type="entry name" value="NUDIX_hydrolase_dom"/>
</dbReference>
<gene>
    <name evidence="7" type="ORF">NUM_06880</name>
</gene>
<evidence type="ECO:0000256" key="3">
    <source>
        <dbReference type="ARBA" id="ARBA00022801"/>
    </source>
</evidence>
<protein>
    <recommendedName>
        <fullName evidence="6">Nudix hydrolase domain-containing protein</fullName>
    </recommendedName>
</protein>
<comment type="cofactor">
    <cofactor evidence="1">
        <name>Mg(2+)</name>
        <dbReference type="ChEBI" id="CHEBI:18420"/>
    </cofactor>
</comment>
<dbReference type="Gene3D" id="3.90.79.10">
    <property type="entry name" value="Nucleoside Triphosphate Pyrophosphohydrolase"/>
    <property type="match status" value="1"/>
</dbReference>
<dbReference type="RefSeq" id="WP_207123047.1">
    <property type="nucleotide sequence ID" value="NZ_BOPO01000006.1"/>
</dbReference>
<feature type="domain" description="Nudix hydrolase" evidence="6">
    <location>
        <begin position="11"/>
        <end position="148"/>
    </location>
</feature>
<evidence type="ECO:0000313" key="7">
    <source>
        <dbReference type="EMBL" id="GIL25433.1"/>
    </source>
</evidence>
<organism evidence="7 8">
    <name type="scientific">Actinocatenispora comari</name>
    <dbReference type="NCBI Taxonomy" id="2807577"/>
    <lineage>
        <taxon>Bacteria</taxon>
        <taxon>Bacillati</taxon>
        <taxon>Actinomycetota</taxon>
        <taxon>Actinomycetes</taxon>
        <taxon>Micromonosporales</taxon>
        <taxon>Micromonosporaceae</taxon>
        <taxon>Actinocatenispora</taxon>
    </lineage>
</organism>
<accession>A0A8J4EJ08</accession>
<dbReference type="PANTHER" id="PTHR43046:SF12">
    <property type="entry name" value="GDP-MANNOSE MANNOSYL HYDROLASE"/>
    <property type="match status" value="1"/>
</dbReference>
<dbReference type="InterPro" id="IPR020084">
    <property type="entry name" value="NUDIX_hydrolase_CS"/>
</dbReference>
<dbReference type="EMBL" id="BOPO01000006">
    <property type="protein sequence ID" value="GIL25433.1"/>
    <property type="molecule type" value="Genomic_DNA"/>
</dbReference>